<proteinExistence type="predicted"/>
<feature type="transmembrane region" description="Helical" evidence="4">
    <location>
        <begin position="12"/>
        <end position="32"/>
    </location>
</feature>
<keyword evidence="4" id="KW-0472">Membrane</keyword>
<reference evidence="5 6" key="1">
    <citation type="submission" date="2013-03" db="EMBL/GenBank/DDBJ databases">
        <title>The Genome Sequence of Phialophora europaea CBS 101466.</title>
        <authorList>
            <consortium name="The Broad Institute Genomics Platform"/>
            <person name="Cuomo C."/>
            <person name="de Hoog S."/>
            <person name="Gorbushina A."/>
            <person name="Walker B."/>
            <person name="Young S.K."/>
            <person name="Zeng Q."/>
            <person name="Gargeya S."/>
            <person name="Fitzgerald M."/>
            <person name="Haas B."/>
            <person name="Abouelleil A."/>
            <person name="Allen A.W."/>
            <person name="Alvarado L."/>
            <person name="Arachchi H.M."/>
            <person name="Berlin A.M."/>
            <person name="Chapman S.B."/>
            <person name="Gainer-Dewar J."/>
            <person name="Goldberg J."/>
            <person name="Griggs A."/>
            <person name="Gujja S."/>
            <person name="Hansen M."/>
            <person name="Howarth C."/>
            <person name="Imamovic A."/>
            <person name="Ireland A."/>
            <person name="Larimer J."/>
            <person name="McCowan C."/>
            <person name="Murphy C."/>
            <person name="Pearson M."/>
            <person name="Poon T.W."/>
            <person name="Priest M."/>
            <person name="Roberts A."/>
            <person name="Saif S."/>
            <person name="Shea T."/>
            <person name="Sisk P."/>
            <person name="Sykes S."/>
            <person name="Wortman J."/>
            <person name="Nusbaum C."/>
            <person name="Birren B."/>
        </authorList>
    </citation>
    <scope>NUCLEOTIDE SEQUENCE [LARGE SCALE GENOMIC DNA]</scope>
    <source>
        <strain evidence="5 6">CBS 101466</strain>
    </source>
</reference>
<evidence type="ECO:0008006" key="7">
    <source>
        <dbReference type="Google" id="ProtNLM"/>
    </source>
</evidence>
<dbReference type="PANTHER" id="PTHR46720">
    <property type="entry name" value="HYDROXYLASE, PUTATIVE (AFU_ORTHOLOGUE AFUA_3G01460)-RELATED"/>
    <property type="match status" value="1"/>
</dbReference>
<sequence length="324" mass="35917">MADTNTTLREAPLRVAIIGGGISGLSTLLGILHHCPRTRVIPHLYEAASKFSEIGAGVGFGPNAVRSMHVVDPALHASYQRIAAKAPVVERDGKKMVAWHYFIMGMDGRGVSGINDLKGLEEVPGATPYNHNTTHNVHRAAFLEEMLKLLRSKDQHDYVTFNKRLDDIVKCGDGLRLSFADGSTDEVDAVIGADGVKSRVRKIVMGLQYEPRFTGKYTYRGLVPTQKVEECIGHWANENIIITGYGGHIVGFPIDQGKTFNIVAFNTPKTKGRTWEHGEEWVVQSSSEAVLEDFAGWDHRVRRMLSMLDRPEKWGLFDVPQLPS</sequence>
<dbReference type="InParanoid" id="W2SCX1"/>
<dbReference type="EMBL" id="KB822711">
    <property type="protein sequence ID" value="ETN46460.1"/>
    <property type="molecule type" value="Genomic_DNA"/>
</dbReference>
<keyword evidence="3" id="KW-0560">Oxidoreductase</keyword>
<dbReference type="SUPFAM" id="SSF51905">
    <property type="entry name" value="FAD/NAD(P)-binding domain"/>
    <property type="match status" value="1"/>
</dbReference>
<accession>W2SCX1</accession>
<dbReference type="OrthoDB" id="417877at2759"/>
<dbReference type="InterPro" id="IPR051104">
    <property type="entry name" value="FAD_monoxygenase"/>
</dbReference>
<evidence type="ECO:0000256" key="2">
    <source>
        <dbReference type="ARBA" id="ARBA00022827"/>
    </source>
</evidence>
<evidence type="ECO:0000313" key="5">
    <source>
        <dbReference type="EMBL" id="ETN46460.1"/>
    </source>
</evidence>
<dbReference type="GeneID" id="19967984"/>
<dbReference type="SUPFAM" id="SSF54373">
    <property type="entry name" value="FAD-linked reductases, C-terminal domain"/>
    <property type="match status" value="1"/>
</dbReference>
<evidence type="ECO:0000256" key="3">
    <source>
        <dbReference type="ARBA" id="ARBA00023002"/>
    </source>
</evidence>
<name>W2SCX1_CYPE1</name>
<dbReference type="Proteomes" id="UP000030752">
    <property type="component" value="Unassembled WGS sequence"/>
</dbReference>
<keyword evidence="2" id="KW-0274">FAD</keyword>
<dbReference type="RefSeq" id="XP_008711172.1">
    <property type="nucleotide sequence ID" value="XM_008712950.1"/>
</dbReference>
<dbReference type="InterPro" id="IPR036188">
    <property type="entry name" value="FAD/NAD-bd_sf"/>
</dbReference>
<evidence type="ECO:0000256" key="1">
    <source>
        <dbReference type="ARBA" id="ARBA00022630"/>
    </source>
</evidence>
<gene>
    <name evidence="5" type="ORF">HMPREF1541_00645</name>
</gene>
<keyword evidence="4" id="KW-1133">Transmembrane helix</keyword>
<evidence type="ECO:0000313" key="6">
    <source>
        <dbReference type="Proteomes" id="UP000030752"/>
    </source>
</evidence>
<keyword evidence="4" id="KW-0812">Transmembrane</keyword>
<organism evidence="5 6">
    <name type="scientific">Cyphellophora europaea (strain CBS 101466)</name>
    <name type="common">Phialophora europaea</name>
    <dbReference type="NCBI Taxonomy" id="1220924"/>
    <lineage>
        <taxon>Eukaryota</taxon>
        <taxon>Fungi</taxon>
        <taxon>Dikarya</taxon>
        <taxon>Ascomycota</taxon>
        <taxon>Pezizomycotina</taxon>
        <taxon>Eurotiomycetes</taxon>
        <taxon>Chaetothyriomycetidae</taxon>
        <taxon>Chaetothyriales</taxon>
        <taxon>Cyphellophoraceae</taxon>
        <taxon>Cyphellophora</taxon>
    </lineage>
</organism>
<evidence type="ECO:0000256" key="4">
    <source>
        <dbReference type="SAM" id="Phobius"/>
    </source>
</evidence>
<dbReference type="GO" id="GO:0044550">
    <property type="term" value="P:secondary metabolite biosynthetic process"/>
    <property type="evidence" value="ECO:0007669"/>
    <property type="project" value="TreeGrafter"/>
</dbReference>
<dbReference type="HOGENOM" id="CLU_009665_6_2_1"/>
<keyword evidence="1" id="KW-0285">Flavoprotein</keyword>
<dbReference type="eggNOG" id="KOG2614">
    <property type="taxonomic scope" value="Eukaryota"/>
</dbReference>
<dbReference type="AlphaFoldDB" id="W2SCX1"/>
<protein>
    <recommendedName>
        <fullName evidence="7">FAD-binding domain-containing protein</fullName>
    </recommendedName>
</protein>
<keyword evidence="6" id="KW-1185">Reference proteome</keyword>
<dbReference type="VEuPathDB" id="FungiDB:HMPREF1541_00645"/>
<dbReference type="GO" id="GO:0016491">
    <property type="term" value="F:oxidoreductase activity"/>
    <property type="evidence" value="ECO:0007669"/>
    <property type="project" value="UniProtKB-KW"/>
</dbReference>
<dbReference type="STRING" id="1220924.W2SCX1"/>
<dbReference type="PANTHER" id="PTHR46720:SF3">
    <property type="entry name" value="FAD-BINDING DOMAIN-CONTAINING PROTEIN-RELATED"/>
    <property type="match status" value="1"/>
</dbReference>
<dbReference type="Gene3D" id="3.50.50.60">
    <property type="entry name" value="FAD/NAD(P)-binding domain"/>
    <property type="match status" value="1"/>
</dbReference>